<evidence type="ECO:0000256" key="3">
    <source>
        <dbReference type="PROSITE-ProRule" id="PRU00284"/>
    </source>
</evidence>
<evidence type="ECO:0000256" key="1">
    <source>
        <dbReference type="ARBA" id="ARBA00023224"/>
    </source>
</evidence>
<feature type="domain" description="HAMP" evidence="6">
    <location>
        <begin position="182"/>
        <end position="236"/>
    </location>
</feature>
<feature type="domain" description="Methyl-accepting transducer" evidence="5">
    <location>
        <begin position="241"/>
        <end position="477"/>
    </location>
</feature>
<dbReference type="GO" id="GO:0007165">
    <property type="term" value="P:signal transduction"/>
    <property type="evidence" value="ECO:0007669"/>
    <property type="project" value="UniProtKB-KW"/>
</dbReference>
<dbReference type="InterPro" id="IPR004089">
    <property type="entry name" value="MCPsignal_dom"/>
</dbReference>
<comment type="similarity">
    <text evidence="2">Belongs to the methyl-accepting chemotaxis (MCP) protein family.</text>
</comment>
<evidence type="ECO:0000256" key="2">
    <source>
        <dbReference type="ARBA" id="ARBA00029447"/>
    </source>
</evidence>
<dbReference type="PANTHER" id="PTHR32089:SF112">
    <property type="entry name" value="LYSOZYME-LIKE PROTEIN-RELATED"/>
    <property type="match status" value="1"/>
</dbReference>
<dbReference type="AlphaFoldDB" id="A0A1N6N447"/>
<evidence type="ECO:0000259" key="5">
    <source>
        <dbReference type="PROSITE" id="PS50111"/>
    </source>
</evidence>
<dbReference type="RefSeq" id="WP_076600113.1">
    <property type="nucleotide sequence ID" value="NZ_FTMD01000001.1"/>
</dbReference>
<dbReference type="GO" id="GO:0006935">
    <property type="term" value="P:chemotaxis"/>
    <property type="evidence" value="ECO:0007669"/>
    <property type="project" value="InterPro"/>
</dbReference>
<evidence type="ECO:0000313" key="8">
    <source>
        <dbReference type="Proteomes" id="UP000186819"/>
    </source>
</evidence>
<sequence>MRLLRDLPIARKLMVVSVLPAAVALILAGATIIIYENVSYRQQKLRDVSVQAEILAASVMAAVEFDDAKTAQEYLNALAANPEIAAAGVYRNSGERLAVYSRPGSESRMPPSRSVAQGQHFDGDELLVSWPVRQGQRALGAVFLHAVPEALAVRVLRYGGVLLLLMLGALALALPVARRMHGVIAGPIRDMAAAARRVADGDLTVTLATEAGRADEIGVLVDSFVRMLSSLQGMTRQIGEVAEVLARSTADILASASQVTAASEETAAAVGQTGVTVEEVKQTAQMASRKAAEVSEGTQRTAQVSETGRNAVDLSIEAMERIQQQMELVAESIVRLSEQGLAIGEIIATTNDLAEQSNMLAVNAAIEAAKVGEQGKGFAVVAQEVKSLAEQSRQATAQVRTILGDIQRATAKAVLATEQGSKAVETGVKLSTEAGSAIRALAQSIEQAVQAAAQIAVSAQQQQAGTDQVAQAMRNIHDATAQNVASARQSEIVANDLHQLGLKLKQLLGKYQD</sequence>
<keyword evidence="4" id="KW-0812">Transmembrane</keyword>
<accession>A0A1N6N447</accession>
<dbReference type="PROSITE" id="PS50885">
    <property type="entry name" value="HAMP"/>
    <property type="match status" value="1"/>
</dbReference>
<keyword evidence="4" id="KW-1133">Transmembrane helix</keyword>
<reference evidence="8" key="1">
    <citation type="submission" date="2017-01" db="EMBL/GenBank/DDBJ databases">
        <authorList>
            <person name="Varghese N."/>
            <person name="Submissions S."/>
        </authorList>
    </citation>
    <scope>NUCLEOTIDE SEQUENCE [LARGE SCALE GENOMIC DNA]</scope>
    <source>
        <strain evidence="8">ATCC 51758</strain>
    </source>
</reference>
<dbReference type="SMART" id="SM00304">
    <property type="entry name" value="HAMP"/>
    <property type="match status" value="2"/>
</dbReference>
<dbReference type="PROSITE" id="PS50111">
    <property type="entry name" value="CHEMOTAXIS_TRANSDUC_2"/>
    <property type="match status" value="1"/>
</dbReference>
<dbReference type="Pfam" id="PF00672">
    <property type="entry name" value="HAMP"/>
    <property type="match status" value="1"/>
</dbReference>
<dbReference type="Proteomes" id="UP000186819">
    <property type="component" value="Unassembled WGS sequence"/>
</dbReference>
<dbReference type="SUPFAM" id="SSF58104">
    <property type="entry name" value="Methyl-accepting chemotaxis protein (MCP) signaling domain"/>
    <property type="match status" value="1"/>
</dbReference>
<dbReference type="GO" id="GO:0004888">
    <property type="term" value="F:transmembrane signaling receptor activity"/>
    <property type="evidence" value="ECO:0007669"/>
    <property type="project" value="InterPro"/>
</dbReference>
<keyword evidence="8" id="KW-1185">Reference proteome</keyword>
<gene>
    <name evidence="7" type="ORF">SAMN05421829_10164</name>
</gene>
<organism evidence="7 8">
    <name type="scientific">Aromatoleum tolulyticum</name>
    <dbReference type="NCBI Taxonomy" id="34027"/>
    <lineage>
        <taxon>Bacteria</taxon>
        <taxon>Pseudomonadati</taxon>
        <taxon>Pseudomonadota</taxon>
        <taxon>Betaproteobacteria</taxon>
        <taxon>Rhodocyclales</taxon>
        <taxon>Rhodocyclaceae</taxon>
        <taxon>Aromatoleum</taxon>
    </lineage>
</organism>
<dbReference type="Gene3D" id="1.10.287.950">
    <property type="entry name" value="Methyl-accepting chemotaxis protein"/>
    <property type="match status" value="1"/>
</dbReference>
<dbReference type="EMBL" id="FTMD01000001">
    <property type="protein sequence ID" value="SIP86838.1"/>
    <property type="molecule type" value="Genomic_DNA"/>
</dbReference>
<feature type="transmembrane region" description="Helical" evidence="4">
    <location>
        <begin position="12"/>
        <end position="35"/>
    </location>
</feature>
<dbReference type="PANTHER" id="PTHR32089">
    <property type="entry name" value="METHYL-ACCEPTING CHEMOTAXIS PROTEIN MCPB"/>
    <property type="match status" value="1"/>
</dbReference>
<evidence type="ECO:0000313" key="7">
    <source>
        <dbReference type="EMBL" id="SIP86838.1"/>
    </source>
</evidence>
<dbReference type="InterPro" id="IPR033417">
    <property type="entry name" value="CHASE8"/>
</dbReference>
<dbReference type="GO" id="GO:0016020">
    <property type="term" value="C:membrane"/>
    <property type="evidence" value="ECO:0007669"/>
    <property type="project" value="InterPro"/>
</dbReference>
<protein>
    <submittedName>
        <fullName evidence="7">Methyl-accepting chemotaxis protein</fullName>
    </submittedName>
</protein>
<proteinExistence type="inferred from homology"/>
<evidence type="ECO:0000256" key="4">
    <source>
        <dbReference type="SAM" id="Phobius"/>
    </source>
</evidence>
<evidence type="ECO:0000259" key="6">
    <source>
        <dbReference type="PROSITE" id="PS50885"/>
    </source>
</evidence>
<dbReference type="Pfam" id="PF17152">
    <property type="entry name" value="CHASE8"/>
    <property type="match status" value="1"/>
</dbReference>
<dbReference type="InterPro" id="IPR003660">
    <property type="entry name" value="HAMP_dom"/>
</dbReference>
<dbReference type="SMART" id="SM00283">
    <property type="entry name" value="MA"/>
    <property type="match status" value="1"/>
</dbReference>
<keyword evidence="4" id="KW-0472">Membrane</keyword>
<keyword evidence="1 3" id="KW-0807">Transducer</keyword>
<dbReference type="OrthoDB" id="9763018at2"/>
<feature type="transmembrane region" description="Helical" evidence="4">
    <location>
        <begin position="155"/>
        <end position="174"/>
    </location>
</feature>
<dbReference type="STRING" id="34027.SAMN05421829_10164"/>
<dbReference type="Pfam" id="PF00015">
    <property type="entry name" value="MCPsignal"/>
    <property type="match status" value="1"/>
</dbReference>
<dbReference type="CDD" id="cd06225">
    <property type="entry name" value="HAMP"/>
    <property type="match status" value="1"/>
</dbReference>
<dbReference type="PRINTS" id="PR00260">
    <property type="entry name" value="CHEMTRNSDUCR"/>
</dbReference>
<name>A0A1N6N447_9RHOO</name>
<dbReference type="InterPro" id="IPR004090">
    <property type="entry name" value="Chemotax_Me-accpt_rcpt"/>
</dbReference>